<reference evidence="8" key="2">
    <citation type="journal article" date="2009" name="Fungal Genet. Biol.">
        <title>The 2008 update of the Aspergillus nidulans genome annotation: a community effort.</title>
        <authorList>
            <person name="Wortman J.R."/>
            <person name="Gilsenan J.M."/>
            <person name="Joardar V."/>
            <person name="Deegan J."/>
            <person name="Clutterbuck J."/>
            <person name="Andersen M.R."/>
            <person name="Archer D."/>
            <person name="Bencina M."/>
            <person name="Braus G."/>
            <person name="Coutinho P."/>
            <person name="von Dohren H."/>
            <person name="Doonan J."/>
            <person name="Driessen A.J."/>
            <person name="Durek P."/>
            <person name="Espeso E."/>
            <person name="Fekete E."/>
            <person name="Flipphi M."/>
            <person name="Estrada C.G."/>
            <person name="Geysens S."/>
            <person name="Goldman G."/>
            <person name="de Groot P.W."/>
            <person name="Hansen K."/>
            <person name="Harris S.D."/>
            <person name="Heinekamp T."/>
            <person name="Helmstaedt K."/>
            <person name="Henrissat B."/>
            <person name="Hofmann G."/>
            <person name="Homan T."/>
            <person name="Horio T."/>
            <person name="Horiuchi H."/>
            <person name="James S."/>
            <person name="Jones M."/>
            <person name="Karaffa L."/>
            <person name="Karanyi Z."/>
            <person name="Kato M."/>
            <person name="Keller N."/>
            <person name="Kelly D.E."/>
            <person name="Kiel J.A."/>
            <person name="Kim J.M."/>
            <person name="van der Klei I.J."/>
            <person name="Klis F.M."/>
            <person name="Kovalchuk A."/>
            <person name="Krasevec N."/>
            <person name="Kubicek C.P."/>
            <person name="Liu B."/>
            <person name="Maccabe A."/>
            <person name="Meyer V."/>
            <person name="Mirabito P."/>
            <person name="Miskei M."/>
            <person name="Mos M."/>
            <person name="Mullins J."/>
            <person name="Nelson D.R."/>
            <person name="Nielsen J."/>
            <person name="Oakley B.R."/>
            <person name="Osmani S.A."/>
            <person name="Pakula T."/>
            <person name="Paszewski A."/>
            <person name="Paulsen I."/>
            <person name="Pilsyk S."/>
            <person name="Pocsi I."/>
            <person name="Punt P.J."/>
            <person name="Ram A.F."/>
            <person name="Ren Q."/>
            <person name="Robellet X."/>
            <person name="Robson G."/>
            <person name="Seiboth B."/>
            <person name="van Solingen P."/>
            <person name="Specht T."/>
            <person name="Sun J."/>
            <person name="Taheri-Talesh N."/>
            <person name="Takeshita N."/>
            <person name="Ussery D."/>
            <person name="vanKuyk P.A."/>
            <person name="Visser H."/>
            <person name="van de Vondervoort P.J."/>
            <person name="de Vries R.P."/>
            <person name="Walton J."/>
            <person name="Xiang X."/>
            <person name="Xiong Y."/>
            <person name="Zeng A.P."/>
            <person name="Brandt B.W."/>
            <person name="Cornell M.J."/>
            <person name="van den Hondel C.A."/>
            <person name="Visser J."/>
            <person name="Oliver S.G."/>
            <person name="Turner G."/>
        </authorList>
    </citation>
    <scope>GENOME REANNOTATION</scope>
    <source>
        <strain evidence="8">FGSC A4 / ATCC 38163 / CBS 112.46 / NRRL 194 / M139</strain>
    </source>
</reference>
<sequence length="484" mass="53262">MRHSVYSWLTLSAMRGTISPVEALNLTALYGSGLSDSAQILDASEPGFMNITPRWTQYRPPIYYGAIVPATEADIQHIVRTSVEHDIPFLATGGGHGLTTTLGQFSGITIELTRFNTVKLNKETGQITLGGGTRYSDIYEPMFNTGKMMGLGNTPCIGAVGATLGGGTGIGQGIYGLGLDALLSVRLITATGDIVVASRTENQDLFWAIRGAGASFGIVISATFQLHDAVNGGIVALTMFTYSPEQNRSVWEALQSYDENIPDELSFNLAAVVNATTREAFIVAESEYHGPPAEAERFLQPFIDIGPTSVQSTTLPWTQIYDTVHSTNQRLCTPGQYLNEYTIALKRTDVDAFTAYYNELYALWVREERYEGDWIIARSPIRVMRLVSDEETVFPHRHAITHLLFGNYYSSPSLDSTINAWMRNVRARFQATSGYDRLHAYTNFAQGDEGPGAWYGSANLKQLRALKSKWDPDGAFNNFNPVLP</sequence>
<evidence type="ECO:0000256" key="1">
    <source>
        <dbReference type="ARBA" id="ARBA00005466"/>
    </source>
</evidence>
<accession>C8VCT6</accession>
<dbReference type="InterPro" id="IPR050416">
    <property type="entry name" value="FAD-linked_Oxidoreductase"/>
</dbReference>
<keyword evidence="4" id="KW-0274">FAD</keyword>
<dbReference type="AlphaFoldDB" id="C8VCT6"/>
<feature type="domain" description="FAD-binding PCMH-type" evidence="6">
    <location>
        <begin position="56"/>
        <end position="229"/>
    </location>
</feature>
<dbReference type="EMBL" id="BN001304">
    <property type="protein sequence ID" value="CBF78723.1"/>
    <property type="molecule type" value="Genomic_DNA"/>
</dbReference>
<dbReference type="Gene3D" id="3.30.465.10">
    <property type="match status" value="1"/>
</dbReference>
<dbReference type="Gene3D" id="3.40.462.20">
    <property type="match status" value="1"/>
</dbReference>
<gene>
    <name evidence="7" type="ORF">ANIA_07274</name>
</gene>
<keyword evidence="5" id="KW-0560">Oxidoreductase</keyword>
<dbReference type="Pfam" id="PF01565">
    <property type="entry name" value="FAD_binding_4"/>
    <property type="match status" value="1"/>
</dbReference>
<evidence type="ECO:0000313" key="8">
    <source>
        <dbReference type="Proteomes" id="UP000000560"/>
    </source>
</evidence>
<evidence type="ECO:0000256" key="5">
    <source>
        <dbReference type="ARBA" id="ARBA00023002"/>
    </source>
</evidence>
<evidence type="ECO:0000259" key="6">
    <source>
        <dbReference type="PROSITE" id="PS51387"/>
    </source>
</evidence>
<dbReference type="GeneID" id="2869962"/>
<name>C8VCT6_EMENI</name>
<protein>
    <submittedName>
        <fullName evidence="7">FAD binding domain protein (AFU_orthologue AFUA_6G12070)</fullName>
    </submittedName>
</protein>
<dbReference type="HOGENOM" id="CLU_018354_0_0_1"/>
<evidence type="ECO:0000256" key="2">
    <source>
        <dbReference type="ARBA" id="ARBA00022630"/>
    </source>
</evidence>
<keyword evidence="2" id="KW-0285">Flavoprotein</keyword>
<dbReference type="VEuPathDB" id="FungiDB:AN7274"/>
<dbReference type="GO" id="GO:0071949">
    <property type="term" value="F:FAD binding"/>
    <property type="evidence" value="ECO:0007669"/>
    <property type="project" value="InterPro"/>
</dbReference>
<dbReference type="InterPro" id="IPR036318">
    <property type="entry name" value="FAD-bd_PCMH-like_sf"/>
</dbReference>
<evidence type="ECO:0000256" key="3">
    <source>
        <dbReference type="ARBA" id="ARBA00022729"/>
    </source>
</evidence>
<dbReference type="PANTHER" id="PTHR42973">
    <property type="entry name" value="BINDING OXIDOREDUCTASE, PUTATIVE (AFU_ORTHOLOGUE AFUA_1G17690)-RELATED"/>
    <property type="match status" value="1"/>
</dbReference>
<dbReference type="InterPro" id="IPR006094">
    <property type="entry name" value="Oxid_FAD_bind_N"/>
</dbReference>
<comment type="similarity">
    <text evidence="1">Belongs to the oxygen-dependent FAD-linked oxidoreductase family.</text>
</comment>
<dbReference type="InterPro" id="IPR016166">
    <property type="entry name" value="FAD-bd_PCMH"/>
</dbReference>
<reference evidence="8" key="1">
    <citation type="journal article" date="2005" name="Nature">
        <title>Sequencing of Aspergillus nidulans and comparative analysis with A. fumigatus and A. oryzae.</title>
        <authorList>
            <person name="Galagan J.E."/>
            <person name="Calvo S.E."/>
            <person name="Cuomo C."/>
            <person name="Ma L.J."/>
            <person name="Wortman J.R."/>
            <person name="Batzoglou S."/>
            <person name="Lee S.I."/>
            <person name="Basturkmen M."/>
            <person name="Spevak C.C."/>
            <person name="Clutterbuck J."/>
            <person name="Kapitonov V."/>
            <person name="Jurka J."/>
            <person name="Scazzocchio C."/>
            <person name="Farman M."/>
            <person name="Butler J."/>
            <person name="Purcell S."/>
            <person name="Harris S."/>
            <person name="Braus G.H."/>
            <person name="Draht O."/>
            <person name="Busch S."/>
            <person name="D'Enfert C."/>
            <person name="Bouchier C."/>
            <person name="Goldman G.H."/>
            <person name="Bell-Pedersen D."/>
            <person name="Griffiths-Jones S."/>
            <person name="Doonan J.H."/>
            <person name="Yu J."/>
            <person name="Vienken K."/>
            <person name="Pain A."/>
            <person name="Freitag M."/>
            <person name="Selker E.U."/>
            <person name="Archer D.B."/>
            <person name="Penalva M.A."/>
            <person name="Oakley B.R."/>
            <person name="Momany M."/>
            <person name="Tanaka T."/>
            <person name="Kumagai T."/>
            <person name="Asai K."/>
            <person name="Machida M."/>
            <person name="Nierman W.C."/>
            <person name="Denning D.W."/>
            <person name="Caddick M."/>
            <person name="Hynes M."/>
            <person name="Paoletti M."/>
            <person name="Fischer R."/>
            <person name="Miller B."/>
            <person name="Dyer P."/>
            <person name="Sachs M.S."/>
            <person name="Osmani S.A."/>
            <person name="Birren B.W."/>
        </authorList>
    </citation>
    <scope>NUCLEOTIDE SEQUENCE [LARGE SCALE GENOMIC DNA]</scope>
    <source>
        <strain evidence="8">FGSC A4 / ATCC 38163 / CBS 112.46 / NRRL 194 / M139</strain>
    </source>
</reference>
<proteinExistence type="inferred from homology"/>
<dbReference type="eggNOG" id="ENOG502SJ3M">
    <property type="taxonomic scope" value="Eukaryota"/>
</dbReference>
<dbReference type="Proteomes" id="UP000000560">
    <property type="component" value="Chromosome IV"/>
</dbReference>
<dbReference type="InterPro" id="IPR012951">
    <property type="entry name" value="BBE"/>
</dbReference>
<dbReference type="InterPro" id="IPR016169">
    <property type="entry name" value="FAD-bd_PCMH_sub2"/>
</dbReference>
<keyword evidence="3" id="KW-0732">Signal</keyword>
<dbReference type="KEGG" id="ani:ANIA_07274"/>
<keyword evidence="8" id="KW-1185">Reference proteome</keyword>
<dbReference type="RefSeq" id="XP_680543.2">
    <property type="nucleotide sequence ID" value="XM_675451.2"/>
</dbReference>
<evidence type="ECO:0000256" key="4">
    <source>
        <dbReference type="ARBA" id="ARBA00022827"/>
    </source>
</evidence>
<dbReference type="GO" id="GO:0016491">
    <property type="term" value="F:oxidoreductase activity"/>
    <property type="evidence" value="ECO:0000318"/>
    <property type="project" value="GO_Central"/>
</dbReference>
<organism evidence="7 8">
    <name type="scientific">Emericella nidulans (strain FGSC A4 / ATCC 38163 / CBS 112.46 / NRRL 194 / M139)</name>
    <name type="common">Aspergillus nidulans</name>
    <dbReference type="NCBI Taxonomy" id="227321"/>
    <lineage>
        <taxon>Eukaryota</taxon>
        <taxon>Fungi</taxon>
        <taxon>Dikarya</taxon>
        <taxon>Ascomycota</taxon>
        <taxon>Pezizomycotina</taxon>
        <taxon>Eurotiomycetes</taxon>
        <taxon>Eurotiomycetidae</taxon>
        <taxon>Eurotiales</taxon>
        <taxon>Aspergillaceae</taxon>
        <taxon>Aspergillus</taxon>
        <taxon>Aspergillus subgen. Nidulantes</taxon>
    </lineage>
</organism>
<dbReference type="OrthoDB" id="415825at2759"/>
<dbReference type="PANTHER" id="PTHR42973:SF32">
    <property type="entry name" value="FAD-LINKED OXIDOREDUCTASE AFOF"/>
    <property type="match status" value="1"/>
</dbReference>
<dbReference type="SUPFAM" id="SSF56176">
    <property type="entry name" value="FAD-binding/transporter-associated domain-like"/>
    <property type="match status" value="1"/>
</dbReference>
<dbReference type="PROSITE" id="PS51387">
    <property type="entry name" value="FAD_PCMH"/>
    <property type="match status" value="1"/>
</dbReference>
<evidence type="ECO:0000313" key="7">
    <source>
        <dbReference type="EMBL" id="CBF78723.1"/>
    </source>
</evidence>
<dbReference type="InParanoid" id="C8VCT6"/>
<dbReference type="Pfam" id="PF08031">
    <property type="entry name" value="BBE"/>
    <property type="match status" value="1"/>
</dbReference>
<dbReference type="OMA" id="IMVNAVY"/>